<dbReference type="InterPro" id="IPR001194">
    <property type="entry name" value="cDENN_dom"/>
</dbReference>
<comment type="caution">
    <text evidence="3">The sequence shown here is derived from an EMBL/GenBank/DDBJ whole genome shotgun (WGS) entry which is preliminary data.</text>
</comment>
<feature type="region of interest" description="Disordered" evidence="1">
    <location>
        <begin position="231"/>
        <end position="271"/>
    </location>
</feature>
<dbReference type="OrthoDB" id="75250at2759"/>
<dbReference type="InterPro" id="IPR043153">
    <property type="entry name" value="DENN_C"/>
</dbReference>
<reference evidence="3" key="1">
    <citation type="submission" date="2019-05" db="EMBL/GenBank/DDBJ databases">
        <title>Annotation for the trematode Fasciolopsis buski.</title>
        <authorList>
            <person name="Choi Y.-J."/>
        </authorList>
    </citation>
    <scope>NUCLEOTIDE SEQUENCE</scope>
    <source>
        <strain evidence="3">HT</strain>
        <tissue evidence="3">Whole worm</tissue>
    </source>
</reference>
<name>A0A8E0VH32_9TREM</name>
<dbReference type="PANTHER" id="PTHR12296">
    <property type="entry name" value="DENN DOMAIN-CONTAINING PROTEIN 4"/>
    <property type="match status" value="1"/>
</dbReference>
<dbReference type="EMBL" id="LUCM01005071">
    <property type="protein sequence ID" value="KAA0193376.1"/>
    <property type="molecule type" value="Genomic_DNA"/>
</dbReference>
<keyword evidence="4" id="KW-1185">Reference proteome</keyword>
<dbReference type="Pfam" id="PF03455">
    <property type="entry name" value="dDENN"/>
    <property type="match status" value="1"/>
</dbReference>
<evidence type="ECO:0000259" key="2">
    <source>
        <dbReference type="PROSITE" id="PS50211"/>
    </source>
</evidence>
<dbReference type="Proteomes" id="UP000728185">
    <property type="component" value="Unassembled WGS sequence"/>
</dbReference>
<dbReference type="PANTHER" id="PTHR12296:SF30">
    <property type="entry name" value="DENN DOMAIN-CONTAINING PROTEIN CRAG"/>
    <property type="match status" value="1"/>
</dbReference>
<proteinExistence type="predicted"/>
<evidence type="ECO:0000313" key="4">
    <source>
        <dbReference type="Proteomes" id="UP000728185"/>
    </source>
</evidence>
<feature type="compositionally biased region" description="Low complexity" evidence="1">
    <location>
        <begin position="258"/>
        <end position="270"/>
    </location>
</feature>
<evidence type="ECO:0000313" key="3">
    <source>
        <dbReference type="EMBL" id="KAA0193376.1"/>
    </source>
</evidence>
<evidence type="ECO:0000256" key="1">
    <source>
        <dbReference type="SAM" id="MobiDB-lite"/>
    </source>
</evidence>
<dbReference type="Gene3D" id="3.40.50.11500">
    <property type="match status" value="1"/>
</dbReference>
<organism evidence="3 4">
    <name type="scientific">Fasciolopsis buskii</name>
    <dbReference type="NCBI Taxonomy" id="27845"/>
    <lineage>
        <taxon>Eukaryota</taxon>
        <taxon>Metazoa</taxon>
        <taxon>Spiralia</taxon>
        <taxon>Lophotrochozoa</taxon>
        <taxon>Platyhelminthes</taxon>
        <taxon>Trematoda</taxon>
        <taxon>Digenea</taxon>
        <taxon>Plagiorchiida</taxon>
        <taxon>Echinostomata</taxon>
        <taxon>Echinostomatoidea</taxon>
        <taxon>Fasciolidae</taxon>
        <taxon>Fasciolopsis</taxon>
    </lineage>
</organism>
<dbReference type="AlphaFoldDB" id="A0A8E0VH32"/>
<dbReference type="GO" id="GO:0031410">
    <property type="term" value="C:cytoplasmic vesicle"/>
    <property type="evidence" value="ECO:0007669"/>
    <property type="project" value="TreeGrafter"/>
</dbReference>
<protein>
    <recommendedName>
        <fullName evidence="2">UDENN domain-containing protein</fullName>
    </recommendedName>
</protein>
<dbReference type="PROSITE" id="PS50211">
    <property type="entry name" value="DENN"/>
    <property type="match status" value="1"/>
</dbReference>
<feature type="domain" description="UDENN" evidence="2">
    <location>
        <begin position="1"/>
        <end position="214"/>
    </location>
</feature>
<gene>
    <name evidence="3" type="ORF">FBUS_11220</name>
</gene>
<dbReference type="GO" id="GO:0032483">
    <property type="term" value="P:regulation of Rab protein signal transduction"/>
    <property type="evidence" value="ECO:0007669"/>
    <property type="project" value="TreeGrafter"/>
</dbReference>
<dbReference type="Pfam" id="PF02141">
    <property type="entry name" value="DENN"/>
    <property type="match status" value="1"/>
</dbReference>
<dbReference type="GO" id="GO:0005085">
    <property type="term" value="F:guanyl-nucleotide exchange factor activity"/>
    <property type="evidence" value="ECO:0007669"/>
    <property type="project" value="UniProtKB-ARBA"/>
</dbReference>
<dbReference type="InterPro" id="IPR005112">
    <property type="entry name" value="dDENN_dom"/>
</dbReference>
<dbReference type="InterPro" id="IPR037516">
    <property type="entry name" value="Tripartite_DENN"/>
</dbReference>
<dbReference type="InterPro" id="IPR051696">
    <property type="entry name" value="DENN_Domain_GEFs"/>
</dbReference>
<feature type="compositionally biased region" description="Low complexity" evidence="1">
    <location>
        <begin position="233"/>
        <end position="248"/>
    </location>
</feature>
<accession>A0A8E0VH32</accession>
<sequence length="288" mass="32523">MIFPLRWTVVYIPFIYIGCIHVIQSPSPYLIGVDSRFFDFFRLPPGGGVTYVDVDTKNFKLPEPSCAGQPVLDAKSLPKKPLKQLKNTLSKLFARIKALRPSRSRQTTNVLFQCMFSQAGSQLANSELTVLERRATIGLQIKNAFMHFMAQLLKGYQHFLIPVRQAEKDVLFNAPAFLKEAAEKHSRPFYMTLFETQQWANFVRDRSYVSARDEELSRFDSYMVRLFGDSTDESPISSQSPSDSPNSSLRGFGDRGSEVYSQSGSVGSSEMVEEPRILKMLCTGSISK</sequence>
<dbReference type="SMART" id="SM00801">
    <property type="entry name" value="dDENN"/>
    <property type="match status" value="1"/>
</dbReference>